<keyword evidence="1" id="KW-0106">Calcium</keyword>
<dbReference type="InterPro" id="IPR018247">
    <property type="entry name" value="EF_Hand_1_Ca_BS"/>
</dbReference>
<dbReference type="InterPro" id="IPR011992">
    <property type="entry name" value="EF-hand-dom_pair"/>
</dbReference>
<gene>
    <name evidence="6" type="ORF">NSCI0253_LOCUS36332</name>
</gene>
<evidence type="ECO:0000256" key="3">
    <source>
        <dbReference type="PROSITE-ProRule" id="PRU00376"/>
    </source>
</evidence>
<dbReference type="AlphaFoldDB" id="A0A7S1ARF7"/>
<dbReference type="Gene3D" id="3.80.10.10">
    <property type="entry name" value="Ribonuclease Inhibitor"/>
    <property type="match status" value="1"/>
</dbReference>
<feature type="domain" description="EF-hand" evidence="4">
    <location>
        <begin position="159"/>
        <end position="189"/>
    </location>
</feature>
<dbReference type="Pfam" id="PF03366">
    <property type="entry name" value="YEATS"/>
    <property type="match status" value="1"/>
</dbReference>
<dbReference type="PROSITE" id="PS51037">
    <property type="entry name" value="YEATS"/>
    <property type="match status" value="1"/>
</dbReference>
<dbReference type="Pfam" id="PF13499">
    <property type="entry name" value="EF-hand_7"/>
    <property type="match status" value="1"/>
</dbReference>
<dbReference type="GO" id="GO:0005634">
    <property type="term" value="C:nucleus"/>
    <property type="evidence" value="ECO:0007669"/>
    <property type="project" value="UniProtKB-SubCell"/>
</dbReference>
<feature type="domain" description="EF-hand" evidence="4">
    <location>
        <begin position="120"/>
        <end position="155"/>
    </location>
</feature>
<evidence type="ECO:0000256" key="1">
    <source>
        <dbReference type="ARBA" id="ARBA00022837"/>
    </source>
</evidence>
<keyword evidence="2 3" id="KW-0539">Nucleus</keyword>
<dbReference type="InterPro" id="IPR032675">
    <property type="entry name" value="LRR_dom_sf"/>
</dbReference>
<organism evidence="6">
    <name type="scientific">Noctiluca scintillans</name>
    <name type="common">Sea sparkle</name>
    <name type="synonym">Red tide dinoflagellate</name>
    <dbReference type="NCBI Taxonomy" id="2966"/>
    <lineage>
        <taxon>Eukaryota</taxon>
        <taxon>Sar</taxon>
        <taxon>Alveolata</taxon>
        <taxon>Dinophyceae</taxon>
        <taxon>Noctilucales</taxon>
        <taxon>Noctilucaceae</taxon>
        <taxon>Noctiluca</taxon>
    </lineage>
</organism>
<sequence length="597" mass="67062">MVVVTIGNSASKVQGQAQYWRWTFYVSGCVSFIDRVLLGLHPTFPEPIRELQPPYKLTMRCWGTFPISVHIDWKGGGTLTVVWHLQFGKDDEHKSFQVPDAVVSRVQNELIRHTSPDQVEEVAKVREIFRRHNARGDGRLSFDELESVFKTMDASTRNLRQVFSAMDTDADGHVSIDEFLHYIFASKSEATHLRAKAGATPVGCAKDILKCGDIRLVKGLTMQKRKGAVMRHQDIPLSDFVPKKDATSLLSELMGIIVVSYGWLSRDHPDPQGFHLATVQKYLALHLNQKRYAGVFWDYCSLPQEPRQEADQVQFRRAIQGINLLYGARMTTVVKLTQMPTPQDGTVANLTPYELRGWCIFEEAVSGIVKHGSWLLDLGAVEDALYSTQIQKICKTAVSRREPPLHPDDFASRLETAKFTNGADKSLVTHLYQQFFSDVCAKAKEVSFSRPWNWTSHHNSWGPTQATQLGKSLPAFVSCESLLLHGHCDLGSGVNGALDLAQAFTALPHLRMLLLSDCGLTDRFLQHLASRFEEMHLELLWLDGNPLTGDGLQVVAERLGEAPGLRELRLPAACQPATQLVTAWRQENKFEDGLMWC</sequence>
<dbReference type="CDD" id="cd00051">
    <property type="entry name" value="EFh"/>
    <property type="match status" value="1"/>
</dbReference>
<dbReference type="SMART" id="SM00054">
    <property type="entry name" value="EFh"/>
    <property type="match status" value="2"/>
</dbReference>
<dbReference type="Gene3D" id="1.10.238.10">
    <property type="entry name" value="EF-hand"/>
    <property type="match status" value="1"/>
</dbReference>
<dbReference type="PROSITE" id="PS50222">
    <property type="entry name" value="EF_HAND_2"/>
    <property type="match status" value="2"/>
</dbReference>
<feature type="domain" description="YEATS" evidence="5">
    <location>
        <begin position="1"/>
        <end position="113"/>
    </location>
</feature>
<dbReference type="InterPro" id="IPR002048">
    <property type="entry name" value="EF_hand_dom"/>
</dbReference>
<dbReference type="EMBL" id="HBFQ01050977">
    <property type="protein sequence ID" value="CAD8861977.1"/>
    <property type="molecule type" value="Transcribed_RNA"/>
</dbReference>
<name>A0A7S1ARF7_NOCSC</name>
<protein>
    <recommendedName>
        <fullName evidence="7">Calmodulin</fullName>
    </recommendedName>
</protein>
<dbReference type="SUPFAM" id="SSF52047">
    <property type="entry name" value="RNI-like"/>
    <property type="match status" value="1"/>
</dbReference>
<dbReference type="PROSITE" id="PS00018">
    <property type="entry name" value="EF_HAND_1"/>
    <property type="match status" value="1"/>
</dbReference>
<evidence type="ECO:0000313" key="6">
    <source>
        <dbReference type="EMBL" id="CAD8861977.1"/>
    </source>
</evidence>
<dbReference type="InterPro" id="IPR055129">
    <property type="entry name" value="YEATS_dom"/>
</dbReference>
<dbReference type="Gene3D" id="2.60.40.1970">
    <property type="entry name" value="YEATS domain"/>
    <property type="match status" value="1"/>
</dbReference>
<evidence type="ECO:0000256" key="2">
    <source>
        <dbReference type="ARBA" id="ARBA00023242"/>
    </source>
</evidence>
<accession>A0A7S1ARF7</accession>
<evidence type="ECO:0008006" key="7">
    <source>
        <dbReference type="Google" id="ProtNLM"/>
    </source>
</evidence>
<proteinExistence type="predicted"/>
<comment type="subcellular location">
    <subcellularLocation>
        <location evidence="3">Nucleus</location>
    </subcellularLocation>
</comment>
<dbReference type="GO" id="GO:0005509">
    <property type="term" value="F:calcium ion binding"/>
    <property type="evidence" value="ECO:0007669"/>
    <property type="project" value="InterPro"/>
</dbReference>
<reference evidence="6" key="1">
    <citation type="submission" date="2021-01" db="EMBL/GenBank/DDBJ databases">
        <authorList>
            <person name="Corre E."/>
            <person name="Pelletier E."/>
            <person name="Niang G."/>
            <person name="Scheremetjew M."/>
            <person name="Finn R."/>
            <person name="Kale V."/>
            <person name="Holt S."/>
            <person name="Cochrane G."/>
            <person name="Meng A."/>
            <person name="Brown T."/>
            <person name="Cohen L."/>
        </authorList>
    </citation>
    <scope>NUCLEOTIDE SEQUENCE</scope>
</reference>
<evidence type="ECO:0000259" key="5">
    <source>
        <dbReference type="PROSITE" id="PS51037"/>
    </source>
</evidence>
<dbReference type="InterPro" id="IPR038704">
    <property type="entry name" value="YEAST_sf"/>
</dbReference>
<evidence type="ECO:0000259" key="4">
    <source>
        <dbReference type="PROSITE" id="PS50222"/>
    </source>
</evidence>
<dbReference type="SUPFAM" id="SSF47473">
    <property type="entry name" value="EF-hand"/>
    <property type="match status" value="1"/>
</dbReference>